<sequence>MAASTQDQVEIRNRNIVLALCKRLSVDPKIFLDDKVSDLKSLCENVLKSSLIENSDELTKWLSFAETYPVDSEACLKVLDELNGKLIQKSVLVGGGLQTSEADDIVYAVVQLSVIGLSDSDRKKLPHLMRWIDYVQNKDKMSELFEQITINKASFELPVPNVQAKVEVASNVKKAVQGTKDVSPSEVGSTSKKSSDAKEVKGGNGVAVKKKETTAEKKMPEKAAVEEKDKELSVSLLKIQVGLIRKAWKHPSADSLLVEEIDVGEPKFRQVVSGLAKYCTPDQLTNRLVVLITNVKPGKLRDVMSEGLVLCASSEDHTLVEPLLVPEGAKPGECVSFSGYEGKPEDVLNPKKKQLDKITPNLLTDEKGIATFKGIPFMTSSGPCTSSISKGSIK</sequence>
<dbReference type="InterPro" id="IPR053836">
    <property type="entry name" value="Arc1-like_N"/>
</dbReference>
<comment type="subcellular location">
    <subcellularLocation>
        <location evidence="1">Cytoplasm</location>
    </subcellularLocation>
</comment>
<dbReference type="GO" id="GO:0005737">
    <property type="term" value="C:cytoplasm"/>
    <property type="evidence" value="ECO:0007669"/>
    <property type="project" value="UniProtKB-SubCell"/>
</dbReference>
<dbReference type="FunFam" id="2.40.50.140:FF:000047">
    <property type="entry name" value="tyrosine--tRNA ligase, cytoplasmic isoform X2"/>
    <property type="match status" value="1"/>
</dbReference>
<comment type="caution">
    <text evidence="9">The sequence shown here is derived from an EMBL/GenBank/DDBJ whole genome shotgun (WGS) entry which is preliminary data.</text>
</comment>
<keyword evidence="3 6" id="KW-0820">tRNA-binding</keyword>
<dbReference type="Pfam" id="PF21972">
    <property type="entry name" value="Arc1p_N_like"/>
    <property type="match status" value="1"/>
</dbReference>
<gene>
    <name evidence="9" type="ORF">POM88_042299</name>
</gene>
<dbReference type="EMBL" id="JAUIZM010000009">
    <property type="protein sequence ID" value="KAK1366738.1"/>
    <property type="molecule type" value="Genomic_DNA"/>
</dbReference>
<dbReference type="PANTHER" id="PTHR11586">
    <property type="entry name" value="TRNA-AMINOACYLATION COFACTOR ARC1 FAMILY MEMBER"/>
    <property type="match status" value="1"/>
</dbReference>
<keyword evidence="4 6" id="KW-0694">RNA-binding</keyword>
<feature type="compositionally biased region" description="Basic and acidic residues" evidence="7">
    <location>
        <begin position="209"/>
        <end position="221"/>
    </location>
</feature>
<evidence type="ECO:0000259" key="8">
    <source>
        <dbReference type="PROSITE" id="PS50886"/>
    </source>
</evidence>
<evidence type="ECO:0000256" key="3">
    <source>
        <dbReference type="ARBA" id="ARBA00022555"/>
    </source>
</evidence>
<reference evidence="9" key="2">
    <citation type="submission" date="2023-05" db="EMBL/GenBank/DDBJ databases">
        <authorList>
            <person name="Schelkunov M.I."/>
        </authorList>
    </citation>
    <scope>NUCLEOTIDE SEQUENCE</scope>
    <source>
        <strain evidence="9">Hsosn_3</strain>
        <tissue evidence="9">Leaf</tissue>
    </source>
</reference>
<dbReference type="InterPro" id="IPR012340">
    <property type="entry name" value="NA-bd_OB-fold"/>
</dbReference>
<dbReference type="Gene3D" id="1.20.1050.130">
    <property type="match status" value="1"/>
</dbReference>
<evidence type="ECO:0000256" key="2">
    <source>
        <dbReference type="ARBA" id="ARBA00022490"/>
    </source>
</evidence>
<dbReference type="SUPFAM" id="SSF50249">
    <property type="entry name" value="Nucleic acid-binding proteins"/>
    <property type="match status" value="1"/>
</dbReference>
<evidence type="ECO:0000313" key="9">
    <source>
        <dbReference type="EMBL" id="KAK1366738.1"/>
    </source>
</evidence>
<dbReference type="InterPro" id="IPR002547">
    <property type="entry name" value="tRNA-bd_dom"/>
</dbReference>
<evidence type="ECO:0000256" key="4">
    <source>
        <dbReference type="ARBA" id="ARBA00022884"/>
    </source>
</evidence>
<keyword evidence="2" id="KW-0963">Cytoplasm</keyword>
<dbReference type="Pfam" id="PF01588">
    <property type="entry name" value="tRNA_bind"/>
    <property type="match status" value="1"/>
</dbReference>
<dbReference type="GO" id="GO:0006412">
    <property type="term" value="P:translation"/>
    <property type="evidence" value="ECO:0007669"/>
    <property type="project" value="UniProtKB-KW"/>
</dbReference>
<dbReference type="InterPro" id="IPR036282">
    <property type="entry name" value="Glutathione-S-Trfase_C_sf"/>
</dbReference>
<reference evidence="9" key="1">
    <citation type="submission" date="2023-02" db="EMBL/GenBank/DDBJ databases">
        <title>Genome of toxic invasive species Heracleum sosnowskyi carries increased number of genes despite the absence of recent whole-genome duplications.</title>
        <authorList>
            <person name="Schelkunov M."/>
            <person name="Shtratnikova V."/>
            <person name="Makarenko M."/>
            <person name="Klepikova A."/>
            <person name="Omelchenko D."/>
            <person name="Novikova G."/>
            <person name="Obukhova E."/>
            <person name="Bogdanov V."/>
            <person name="Penin A."/>
            <person name="Logacheva M."/>
        </authorList>
    </citation>
    <scope>NUCLEOTIDE SEQUENCE</scope>
    <source>
        <strain evidence="9">Hsosn_3</strain>
        <tissue evidence="9">Leaf</tissue>
    </source>
</reference>
<dbReference type="CDD" id="cd02799">
    <property type="entry name" value="tRNA_bind_EMAP-II_like"/>
    <property type="match status" value="1"/>
</dbReference>
<protein>
    <submittedName>
        <fullName evidence="9">Aminoacyl tRNA synthase complex-interacting multifunctional protein 1</fullName>
    </submittedName>
</protein>
<evidence type="ECO:0000256" key="7">
    <source>
        <dbReference type="SAM" id="MobiDB-lite"/>
    </source>
</evidence>
<dbReference type="PANTHER" id="PTHR11586:SF33">
    <property type="entry name" value="AMINOACYL TRNA SYNTHASE COMPLEX-INTERACTING MULTIFUNCTIONAL PROTEIN 1"/>
    <property type="match status" value="1"/>
</dbReference>
<feature type="domain" description="TRNA-binding" evidence="8">
    <location>
        <begin position="233"/>
        <end position="336"/>
    </location>
</feature>
<dbReference type="Gene3D" id="2.40.50.140">
    <property type="entry name" value="Nucleic acid-binding proteins"/>
    <property type="match status" value="1"/>
</dbReference>
<accession>A0AAD8MC32</accession>
<keyword evidence="10" id="KW-1185">Reference proteome</keyword>
<dbReference type="Proteomes" id="UP001237642">
    <property type="component" value="Unassembled WGS sequence"/>
</dbReference>
<dbReference type="AlphaFoldDB" id="A0AAD8MC32"/>
<dbReference type="InterPro" id="IPR051270">
    <property type="entry name" value="Tyrosine-tRNA_ligase_regulator"/>
</dbReference>
<dbReference type="GO" id="GO:0000049">
    <property type="term" value="F:tRNA binding"/>
    <property type="evidence" value="ECO:0007669"/>
    <property type="project" value="UniProtKB-UniRule"/>
</dbReference>
<dbReference type="SUPFAM" id="SSF47616">
    <property type="entry name" value="GST C-terminal domain-like"/>
    <property type="match status" value="1"/>
</dbReference>
<feature type="compositionally biased region" description="Polar residues" evidence="7">
    <location>
        <begin position="180"/>
        <end position="192"/>
    </location>
</feature>
<evidence type="ECO:0000256" key="5">
    <source>
        <dbReference type="ARBA" id="ARBA00022917"/>
    </source>
</evidence>
<name>A0AAD8MC32_9APIA</name>
<feature type="region of interest" description="Disordered" evidence="7">
    <location>
        <begin position="177"/>
        <end position="221"/>
    </location>
</feature>
<keyword evidence="5" id="KW-0648">Protein biosynthesis</keyword>
<evidence type="ECO:0000256" key="6">
    <source>
        <dbReference type="PROSITE-ProRule" id="PRU00209"/>
    </source>
</evidence>
<evidence type="ECO:0000256" key="1">
    <source>
        <dbReference type="ARBA" id="ARBA00004496"/>
    </source>
</evidence>
<dbReference type="GO" id="GO:0032991">
    <property type="term" value="C:protein-containing complex"/>
    <property type="evidence" value="ECO:0007669"/>
    <property type="project" value="UniProtKB-ARBA"/>
</dbReference>
<dbReference type="PROSITE" id="PS50886">
    <property type="entry name" value="TRBD"/>
    <property type="match status" value="1"/>
</dbReference>
<proteinExistence type="predicted"/>
<evidence type="ECO:0000313" key="10">
    <source>
        <dbReference type="Proteomes" id="UP001237642"/>
    </source>
</evidence>
<organism evidence="9 10">
    <name type="scientific">Heracleum sosnowskyi</name>
    <dbReference type="NCBI Taxonomy" id="360622"/>
    <lineage>
        <taxon>Eukaryota</taxon>
        <taxon>Viridiplantae</taxon>
        <taxon>Streptophyta</taxon>
        <taxon>Embryophyta</taxon>
        <taxon>Tracheophyta</taxon>
        <taxon>Spermatophyta</taxon>
        <taxon>Magnoliopsida</taxon>
        <taxon>eudicotyledons</taxon>
        <taxon>Gunneridae</taxon>
        <taxon>Pentapetalae</taxon>
        <taxon>asterids</taxon>
        <taxon>campanulids</taxon>
        <taxon>Apiales</taxon>
        <taxon>Apiaceae</taxon>
        <taxon>Apioideae</taxon>
        <taxon>apioid superclade</taxon>
        <taxon>Tordylieae</taxon>
        <taxon>Tordyliinae</taxon>
        <taxon>Heracleum</taxon>
    </lineage>
</organism>